<dbReference type="GO" id="GO:0050797">
    <property type="term" value="F:thymidylate synthase (FAD) activity"/>
    <property type="evidence" value="ECO:0007669"/>
    <property type="project" value="InterPro"/>
</dbReference>
<comment type="caution">
    <text evidence="1">The sequence shown here is derived from an EMBL/GenBank/DDBJ whole genome shotgun (WGS) entry which is preliminary data.</text>
</comment>
<dbReference type="PANTHER" id="PTHR34934:SF1">
    <property type="entry name" value="FLAVIN-DEPENDENT THYMIDYLATE SYNTHASE"/>
    <property type="match status" value="1"/>
</dbReference>
<evidence type="ECO:0000313" key="2">
    <source>
        <dbReference type="Proteomes" id="UP000192520"/>
    </source>
</evidence>
<dbReference type="InterPro" id="IPR036098">
    <property type="entry name" value="Thymidylate_synthase_ThyX_sf"/>
</dbReference>
<dbReference type="STRING" id="1968527.B5M47_01895"/>
<dbReference type="PANTHER" id="PTHR34934">
    <property type="entry name" value="FLAVIN-DEPENDENT THYMIDYLATE SYNTHASE"/>
    <property type="match status" value="1"/>
</dbReference>
<evidence type="ECO:0000313" key="1">
    <source>
        <dbReference type="EMBL" id="OQX51102.1"/>
    </source>
</evidence>
<gene>
    <name evidence="1" type="ORF">B5M47_01895</name>
</gene>
<sequence>MGYTRKEQAVLSRYFTNTEDDVFALVNLPEVIKGTLISRYSRSGKDMRRLFLDEFIASKEVSRFISQKRLDDKKLDVARAENFYERILVGFGDDSVAELGGAHLALENISVLATKSIEEHRIGLSPLEKSTRYVYFDKKVDGEYLFYKDKDIMRSKYKKLYLETNHLLFDTYSRIVREIQPILKKIFPGDEKEEAYRFTIRAKACDTARALLPISAKTNMGLFGNGRAFEYLLTHLLNDPLREVRELAQKMNRELRLVIPAFVKRVNNERGRQYGDYLNRTRQSLAYLKRLGKRKVALEKKPRVKLVDYDRRALEKVAAAIIYERTNLSYQEVLARVKRMSRKEKERILKSYCSHRQSRHHKPGRAFEWPYFSFEITADWGVYKDLMRHRMLTRHRQLFTNEMGYDVPYEVAVAGFEKIFRRAMEAALDAYDQIKKDFPYQAQYLVTHGAYNRFYLRMNLRELVHLTELRSIRQGHPSYRKVAQGMARIFTKKFPLLARYALLFVDYNDYHLERLEAFRKLEKKAREKGVRAFVE</sequence>
<dbReference type="GO" id="GO:0006231">
    <property type="term" value="P:dTMP biosynthetic process"/>
    <property type="evidence" value="ECO:0007669"/>
    <property type="project" value="InterPro"/>
</dbReference>
<dbReference type="Proteomes" id="UP000192520">
    <property type="component" value="Unassembled WGS sequence"/>
</dbReference>
<proteinExistence type="predicted"/>
<dbReference type="GO" id="GO:0050660">
    <property type="term" value="F:flavin adenine dinucleotide binding"/>
    <property type="evidence" value="ECO:0007669"/>
    <property type="project" value="InterPro"/>
</dbReference>
<dbReference type="PROSITE" id="PS51331">
    <property type="entry name" value="THYX"/>
    <property type="match status" value="2"/>
</dbReference>
<dbReference type="GO" id="GO:0070402">
    <property type="term" value="F:NADPH binding"/>
    <property type="evidence" value="ECO:0007669"/>
    <property type="project" value="TreeGrafter"/>
</dbReference>
<accession>A0A1W9NYL1</accession>
<protein>
    <recommendedName>
        <fullName evidence="3">Thymidylate synthase</fullName>
    </recommendedName>
</protein>
<reference evidence="2" key="1">
    <citation type="submission" date="2017-03" db="EMBL/GenBank/DDBJ databases">
        <title>Novel pathways for hydrocarbon cycling and metabolic interdependencies in hydrothermal sediment communities.</title>
        <authorList>
            <person name="Dombrowski N."/>
            <person name="Seitz K."/>
            <person name="Teske A."/>
            <person name="Baker B."/>
        </authorList>
    </citation>
    <scope>NUCLEOTIDE SEQUENCE [LARGE SCALE GENOMIC DNA]</scope>
</reference>
<evidence type="ECO:0008006" key="3">
    <source>
        <dbReference type="Google" id="ProtNLM"/>
    </source>
</evidence>
<dbReference type="SUPFAM" id="SSF69796">
    <property type="entry name" value="Thymidylate synthase-complementing protein Thy1"/>
    <property type="match status" value="2"/>
</dbReference>
<organism evidence="1 2">
    <name type="scientific">candidate division CPR3 bacterium 4484_211</name>
    <dbReference type="NCBI Taxonomy" id="1968527"/>
    <lineage>
        <taxon>Bacteria</taxon>
        <taxon>Bacteria division CPR3</taxon>
    </lineage>
</organism>
<dbReference type="Pfam" id="PF02511">
    <property type="entry name" value="Thy1"/>
    <property type="match status" value="2"/>
</dbReference>
<name>A0A1W9NYL1_UNCC3</name>
<dbReference type="AlphaFoldDB" id="A0A1W9NYL1"/>
<dbReference type="Gene3D" id="3.30.1360.170">
    <property type="match status" value="2"/>
</dbReference>
<dbReference type="CDD" id="cd20175">
    <property type="entry name" value="ThyX"/>
    <property type="match status" value="1"/>
</dbReference>
<dbReference type="GO" id="GO:0004799">
    <property type="term" value="F:thymidylate synthase activity"/>
    <property type="evidence" value="ECO:0007669"/>
    <property type="project" value="TreeGrafter"/>
</dbReference>
<dbReference type="EMBL" id="MZGJ01000008">
    <property type="protein sequence ID" value="OQX51102.1"/>
    <property type="molecule type" value="Genomic_DNA"/>
</dbReference>
<dbReference type="InterPro" id="IPR003669">
    <property type="entry name" value="Thymidylate_synthase_ThyX"/>
</dbReference>